<dbReference type="GO" id="GO:0032259">
    <property type="term" value="P:methylation"/>
    <property type="evidence" value="ECO:0007669"/>
    <property type="project" value="UniProtKB-KW"/>
</dbReference>
<reference evidence="1 2" key="1">
    <citation type="submission" date="2023-01" db="EMBL/GenBank/DDBJ databases">
        <title>Novel species of the genus Asticcacaulis isolated from rivers.</title>
        <authorList>
            <person name="Lu H."/>
        </authorList>
    </citation>
    <scope>NUCLEOTIDE SEQUENCE [LARGE SCALE GENOMIC DNA]</scope>
    <source>
        <strain evidence="1 2">BYS171W</strain>
    </source>
</reference>
<dbReference type="EMBL" id="JAQQKX010000002">
    <property type="protein sequence ID" value="MDC7682555.1"/>
    <property type="molecule type" value="Genomic_DNA"/>
</dbReference>
<protein>
    <submittedName>
        <fullName evidence="1">Class I SAM-dependent methyltransferase</fullName>
    </submittedName>
</protein>
<keyword evidence="2" id="KW-1185">Reference proteome</keyword>
<comment type="caution">
    <text evidence="1">The sequence shown here is derived from an EMBL/GenBank/DDBJ whole genome shotgun (WGS) entry which is preliminary data.</text>
</comment>
<keyword evidence="1" id="KW-0489">Methyltransferase</keyword>
<dbReference type="GO" id="GO:0008168">
    <property type="term" value="F:methyltransferase activity"/>
    <property type="evidence" value="ECO:0007669"/>
    <property type="project" value="UniProtKB-KW"/>
</dbReference>
<dbReference type="PANTHER" id="PTHR43861">
    <property type="entry name" value="TRANS-ACONITATE 2-METHYLTRANSFERASE-RELATED"/>
    <property type="match status" value="1"/>
</dbReference>
<dbReference type="RefSeq" id="WP_272747040.1">
    <property type="nucleotide sequence ID" value="NZ_JAQQKX010000002.1"/>
</dbReference>
<keyword evidence="1" id="KW-0808">Transferase</keyword>
<dbReference type="CDD" id="cd02440">
    <property type="entry name" value="AdoMet_MTases"/>
    <property type="match status" value="1"/>
</dbReference>
<dbReference type="Pfam" id="PF13489">
    <property type="entry name" value="Methyltransf_23"/>
    <property type="match status" value="1"/>
</dbReference>
<gene>
    <name evidence="1" type="ORF">PQU92_04665</name>
</gene>
<dbReference type="InterPro" id="IPR029063">
    <property type="entry name" value="SAM-dependent_MTases_sf"/>
</dbReference>
<sequence length="240" mass="27389">MSQFSYAAITRQDPNPFKRYLQNKRLRDAVGLLGRRRPETIVDYGAGDGELAYVIRRKLPDTRIVGFEPSLLLRAQAEAHIGAMPGVTLTDDAAQIADGSADAIFCLEVFEHLPPEETRTALAHMVRILKDDGVLIVGVPVEIGLAAWVKGRFRSLRRDDFDTDRNHIAQAVRRDIRFERFRVDFDTSGGYYPHHLGFDYRELLKALDGCFELEKRWSSPFLLMPTEWNSELNLLLTKRT</sequence>
<organism evidence="1 2">
    <name type="scientific">Asticcacaulis aquaticus</name>
    <dbReference type="NCBI Taxonomy" id="2984212"/>
    <lineage>
        <taxon>Bacteria</taxon>
        <taxon>Pseudomonadati</taxon>
        <taxon>Pseudomonadota</taxon>
        <taxon>Alphaproteobacteria</taxon>
        <taxon>Caulobacterales</taxon>
        <taxon>Caulobacteraceae</taxon>
        <taxon>Asticcacaulis</taxon>
    </lineage>
</organism>
<name>A0ABT5HR64_9CAUL</name>
<dbReference type="Gene3D" id="3.40.50.150">
    <property type="entry name" value="Vaccinia Virus protein VP39"/>
    <property type="match status" value="1"/>
</dbReference>
<evidence type="ECO:0000313" key="2">
    <source>
        <dbReference type="Proteomes" id="UP001214854"/>
    </source>
</evidence>
<dbReference type="SUPFAM" id="SSF53335">
    <property type="entry name" value="S-adenosyl-L-methionine-dependent methyltransferases"/>
    <property type="match status" value="1"/>
</dbReference>
<evidence type="ECO:0000313" key="1">
    <source>
        <dbReference type="EMBL" id="MDC7682555.1"/>
    </source>
</evidence>
<dbReference type="Proteomes" id="UP001214854">
    <property type="component" value="Unassembled WGS sequence"/>
</dbReference>
<proteinExistence type="predicted"/>
<accession>A0ABT5HR64</accession>